<reference evidence="2 3" key="1">
    <citation type="submission" date="2018-08" db="EMBL/GenBank/DDBJ databases">
        <title>Genomic Encyclopedia of Type Strains, Phase III (KMG-III): the genomes of soil and plant-associated and newly described type strains.</title>
        <authorList>
            <person name="Whitman W."/>
        </authorList>
    </citation>
    <scope>NUCLEOTIDE SEQUENCE [LARGE SCALE GENOMIC DNA]</scope>
    <source>
        <strain evidence="2 3">CGMCC 1.10966</strain>
    </source>
</reference>
<dbReference type="EMBL" id="QTTN01000006">
    <property type="protein sequence ID" value="REE90529.1"/>
    <property type="molecule type" value="Genomic_DNA"/>
</dbReference>
<dbReference type="GO" id="GO:0044010">
    <property type="term" value="P:single-species biofilm formation"/>
    <property type="evidence" value="ECO:0007669"/>
    <property type="project" value="TreeGrafter"/>
</dbReference>
<dbReference type="InterPro" id="IPR050834">
    <property type="entry name" value="Glycosyltransf_2"/>
</dbReference>
<dbReference type="InterPro" id="IPR001173">
    <property type="entry name" value="Glyco_trans_2-like"/>
</dbReference>
<accession>A0A3D9SN43</accession>
<proteinExistence type="predicted"/>
<dbReference type="PANTHER" id="PTHR43685">
    <property type="entry name" value="GLYCOSYLTRANSFERASE"/>
    <property type="match status" value="1"/>
</dbReference>
<gene>
    <name evidence="2" type="ORF">A8990_10632</name>
</gene>
<evidence type="ECO:0000313" key="2">
    <source>
        <dbReference type="EMBL" id="REE90529.1"/>
    </source>
</evidence>
<dbReference type="SUPFAM" id="SSF53448">
    <property type="entry name" value="Nucleotide-diphospho-sugar transferases"/>
    <property type="match status" value="1"/>
</dbReference>
<sequence>MHIDSKQQQLQLSVIIPTYNAGHNFKQLLTRLQSQSLRPCEIIVVDSSSTDGTAEIALQAGVRVLSIKQSEFDHGGTRNWAAEHTTGDIVVFMTQDAWPADDQLLEELAQMLTTNRELACVYGRQLAREDATVIEKLVRFNNYPPVSSVKSKEDIPRFGLRTFFCSNVCAAYRKDMFIQLGKFDAPVIFNEDMFFAARSILNGYQVGYCATAEVVHSHNYTLKQQFKRFFDNGISMRRNAWIMPYSAVGGAGMQLIKTQLRYLCKERRWLWVPRVFTEAAAKFLGFQLGKRYEMLPKVLCRRFSLHPNIWQKLNAD</sequence>
<dbReference type="GO" id="GO:0016740">
    <property type="term" value="F:transferase activity"/>
    <property type="evidence" value="ECO:0007669"/>
    <property type="project" value="UniProtKB-KW"/>
</dbReference>
<dbReference type="Gene3D" id="3.90.550.10">
    <property type="entry name" value="Spore Coat Polysaccharide Biosynthesis Protein SpsA, Chain A"/>
    <property type="match status" value="1"/>
</dbReference>
<name>A0A3D9SN43_9BACL</name>
<organism evidence="2 3">
    <name type="scientific">Paenibacillus taihuensis</name>
    <dbReference type="NCBI Taxonomy" id="1156355"/>
    <lineage>
        <taxon>Bacteria</taxon>
        <taxon>Bacillati</taxon>
        <taxon>Bacillota</taxon>
        <taxon>Bacilli</taxon>
        <taxon>Bacillales</taxon>
        <taxon>Paenibacillaceae</taxon>
        <taxon>Paenibacillus</taxon>
    </lineage>
</organism>
<dbReference type="AlphaFoldDB" id="A0A3D9SN43"/>
<comment type="caution">
    <text evidence="2">The sequence shown here is derived from an EMBL/GenBank/DDBJ whole genome shotgun (WGS) entry which is preliminary data.</text>
</comment>
<dbReference type="Proteomes" id="UP000256304">
    <property type="component" value="Unassembled WGS sequence"/>
</dbReference>
<protein>
    <submittedName>
        <fullName evidence="2">Rhamnosyltransferase</fullName>
    </submittedName>
</protein>
<dbReference type="InterPro" id="IPR029044">
    <property type="entry name" value="Nucleotide-diphossugar_trans"/>
</dbReference>
<dbReference type="CDD" id="cd00761">
    <property type="entry name" value="Glyco_tranf_GTA_type"/>
    <property type="match status" value="1"/>
</dbReference>
<dbReference type="PANTHER" id="PTHR43685:SF13">
    <property type="entry name" value="O ANTIGEN BIOSYNTHESIS RHAMNOSYLTRANSFERASE RFBN"/>
    <property type="match status" value="1"/>
</dbReference>
<feature type="domain" description="Glycosyltransferase 2-like" evidence="1">
    <location>
        <begin position="13"/>
        <end position="180"/>
    </location>
</feature>
<dbReference type="RefSeq" id="WP_245995872.1">
    <property type="nucleotide sequence ID" value="NZ_QTTN01000006.1"/>
</dbReference>
<keyword evidence="2" id="KW-0808">Transferase</keyword>
<dbReference type="Pfam" id="PF00535">
    <property type="entry name" value="Glycos_transf_2"/>
    <property type="match status" value="1"/>
</dbReference>
<evidence type="ECO:0000259" key="1">
    <source>
        <dbReference type="Pfam" id="PF00535"/>
    </source>
</evidence>
<evidence type="ECO:0000313" key="3">
    <source>
        <dbReference type="Proteomes" id="UP000256304"/>
    </source>
</evidence>
<keyword evidence="3" id="KW-1185">Reference proteome</keyword>